<protein>
    <recommendedName>
        <fullName evidence="4">Plasmid stability protein StbB</fullName>
    </recommendedName>
</protein>
<dbReference type="InterPro" id="IPR047985">
    <property type="entry name" value="StbB-like"/>
</dbReference>
<gene>
    <name evidence="1" type="ORF">JGUZn3_03220</name>
    <name evidence="2" type="ORF">JGUZn3_12060</name>
</gene>
<dbReference type="RefSeq" id="WP_203412707.1">
    <property type="nucleotide sequence ID" value="NZ_CP060244.1"/>
</dbReference>
<name>A0A7H1NP69_9PROT</name>
<evidence type="ECO:0008006" key="4">
    <source>
        <dbReference type="Google" id="ProtNLM"/>
    </source>
</evidence>
<dbReference type="EMBL" id="CP060244">
    <property type="protein sequence ID" value="QNT78432.1"/>
    <property type="molecule type" value="Genomic_DNA"/>
</dbReference>
<dbReference type="KEGG" id="ebla:JGUZn3_03220"/>
<dbReference type="Gene3D" id="3.40.50.300">
    <property type="entry name" value="P-loop containing nucleotide triphosphate hydrolases"/>
    <property type="match status" value="1"/>
</dbReference>
<dbReference type="SUPFAM" id="SSF52540">
    <property type="entry name" value="P-loop containing nucleoside triphosphate hydrolases"/>
    <property type="match status" value="1"/>
</dbReference>
<accession>A0A7H1NP69</accession>
<evidence type="ECO:0000313" key="3">
    <source>
        <dbReference type="Proteomes" id="UP000516349"/>
    </source>
</evidence>
<dbReference type="EMBL" id="CP060244">
    <property type="protein sequence ID" value="QNT77579.1"/>
    <property type="molecule type" value="Genomic_DNA"/>
</dbReference>
<dbReference type="Proteomes" id="UP000516349">
    <property type="component" value="Chromosome"/>
</dbReference>
<organism evidence="1 3">
    <name type="scientific">Entomobacter blattae</name>
    <dbReference type="NCBI Taxonomy" id="2762277"/>
    <lineage>
        <taxon>Bacteria</taxon>
        <taxon>Pseudomonadati</taxon>
        <taxon>Pseudomonadota</taxon>
        <taxon>Alphaproteobacteria</taxon>
        <taxon>Acetobacterales</taxon>
        <taxon>Acetobacteraceae</taxon>
        <taxon>Entomobacter</taxon>
    </lineage>
</organism>
<sequence>MKIAILNYNGNAGKTTIATYLLKPRMPDNTPYFSIESINQGASDLGVNAAEQLKGNQFGQVFENLMIEDNAIVDVGASNIESFLAKWTEYEDASELFDLFIVPVTPNQKSVIETINIVDVLSRMRIPARKILIVPNMIEEDPLEEIPQIYAYVKKEKKAWLDEDCMLYRSDIFTFLAGEKLSFEQLLAEEDLKERARQATNLEERKSLARLYRWQSMAKAFNRKLDAAYSVLEERL</sequence>
<dbReference type="KEGG" id="ebla:JGUZn3_12060"/>
<dbReference type="InterPro" id="IPR027417">
    <property type="entry name" value="P-loop_NTPase"/>
</dbReference>
<dbReference type="NCBIfam" id="NF041292">
    <property type="entry name" value="StbB"/>
    <property type="match status" value="1"/>
</dbReference>
<evidence type="ECO:0000313" key="1">
    <source>
        <dbReference type="EMBL" id="QNT77579.1"/>
    </source>
</evidence>
<evidence type="ECO:0000313" key="2">
    <source>
        <dbReference type="EMBL" id="QNT78432.1"/>
    </source>
</evidence>
<dbReference type="AlphaFoldDB" id="A0A7H1NP69"/>
<reference evidence="1 3" key="1">
    <citation type="submission" date="2020-08" db="EMBL/GenBank/DDBJ databases">
        <title>Complete genome sequence of Entomobacter blattae G55GP.</title>
        <authorList>
            <person name="Poehlein A."/>
            <person name="Guzman J."/>
            <person name="Daniel R."/>
            <person name="Vilcinskas A."/>
        </authorList>
    </citation>
    <scope>NUCLEOTIDE SEQUENCE [LARGE SCALE GENOMIC DNA]</scope>
    <source>
        <strain evidence="1 3">G55GP</strain>
    </source>
</reference>
<proteinExistence type="predicted"/>
<keyword evidence="3" id="KW-1185">Reference proteome</keyword>